<protein>
    <submittedName>
        <fullName evidence="7">Uncharacterized protein</fullName>
    </submittedName>
</protein>
<dbReference type="Pfam" id="PF00271">
    <property type="entry name" value="Helicase_C"/>
    <property type="match status" value="1"/>
</dbReference>
<dbReference type="GO" id="GO:0006281">
    <property type="term" value="P:DNA repair"/>
    <property type="evidence" value="ECO:0007669"/>
    <property type="project" value="TreeGrafter"/>
</dbReference>
<dbReference type="Proteomes" id="UP000799753">
    <property type="component" value="Unassembled WGS sequence"/>
</dbReference>
<evidence type="ECO:0000259" key="6">
    <source>
        <dbReference type="PROSITE" id="PS51194"/>
    </source>
</evidence>
<dbReference type="Gene3D" id="3.40.50.10810">
    <property type="entry name" value="Tandem AAA-ATPase domain"/>
    <property type="match status" value="1"/>
</dbReference>
<feature type="domain" description="Helicase ATP-binding" evidence="5">
    <location>
        <begin position="280"/>
        <end position="464"/>
    </location>
</feature>
<dbReference type="InterPro" id="IPR049730">
    <property type="entry name" value="SNF2/RAD54-like_C"/>
</dbReference>
<accession>A0A6A6RUR9</accession>
<evidence type="ECO:0000313" key="8">
    <source>
        <dbReference type="Proteomes" id="UP000799753"/>
    </source>
</evidence>
<dbReference type="AlphaFoldDB" id="A0A6A6RUR9"/>
<dbReference type="GO" id="GO:0016787">
    <property type="term" value="F:hydrolase activity"/>
    <property type="evidence" value="ECO:0007669"/>
    <property type="project" value="UniProtKB-KW"/>
</dbReference>
<organism evidence="7 8">
    <name type="scientific">Massarina eburnea CBS 473.64</name>
    <dbReference type="NCBI Taxonomy" id="1395130"/>
    <lineage>
        <taxon>Eukaryota</taxon>
        <taxon>Fungi</taxon>
        <taxon>Dikarya</taxon>
        <taxon>Ascomycota</taxon>
        <taxon>Pezizomycotina</taxon>
        <taxon>Dothideomycetes</taxon>
        <taxon>Pleosporomycetidae</taxon>
        <taxon>Pleosporales</taxon>
        <taxon>Massarineae</taxon>
        <taxon>Massarinaceae</taxon>
        <taxon>Massarina</taxon>
    </lineage>
</organism>
<dbReference type="InterPro" id="IPR027417">
    <property type="entry name" value="P-loop_NTPase"/>
</dbReference>
<dbReference type="CDD" id="cd18008">
    <property type="entry name" value="DEXDc_SHPRH-like"/>
    <property type="match status" value="1"/>
</dbReference>
<dbReference type="GO" id="GO:0005524">
    <property type="term" value="F:ATP binding"/>
    <property type="evidence" value="ECO:0007669"/>
    <property type="project" value="UniProtKB-KW"/>
</dbReference>
<keyword evidence="1" id="KW-0547">Nucleotide-binding</keyword>
<dbReference type="InterPro" id="IPR014001">
    <property type="entry name" value="Helicase_ATP-bd"/>
</dbReference>
<evidence type="ECO:0000256" key="3">
    <source>
        <dbReference type="ARBA" id="ARBA00022840"/>
    </source>
</evidence>
<dbReference type="InterPro" id="IPR038718">
    <property type="entry name" value="SNF2-like_sf"/>
</dbReference>
<dbReference type="PANTHER" id="PTHR45626:SF22">
    <property type="entry name" value="DNA REPAIR PROTEIN RAD5"/>
    <property type="match status" value="1"/>
</dbReference>
<dbReference type="PANTHER" id="PTHR45626">
    <property type="entry name" value="TRANSCRIPTION TERMINATION FACTOR 2-RELATED"/>
    <property type="match status" value="1"/>
</dbReference>
<dbReference type="GO" id="GO:0005634">
    <property type="term" value="C:nucleus"/>
    <property type="evidence" value="ECO:0007669"/>
    <property type="project" value="TreeGrafter"/>
</dbReference>
<dbReference type="OrthoDB" id="448448at2759"/>
<proteinExistence type="predicted"/>
<feature type="domain" description="Helicase C-terminal" evidence="6">
    <location>
        <begin position="704"/>
        <end position="856"/>
    </location>
</feature>
<dbReference type="CDD" id="cd18793">
    <property type="entry name" value="SF2_C_SNF"/>
    <property type="match status" value="1"/>
</dbReference>
<sequence>MTRSHHHGAKRQRLLDDESAVEPWEPSQPDSPALFSQDGCEEMVCFGMVSSIDGRCDLQTSAPDTFPVHLSSSDRFLSSDSSKIAGYICSQYGPMIDGLLAEQSLLLHTSCIPESTQNDRSFTAMAQVNCTLEITVYGPCDLFDEIGDWFQEYNIFLQDPRVCHLDVRYCNPQRLSSHTSKNTLTVSQAITQSSAQVHFQELDERPELLDLISGQEDLGEATPSPFLSTSLHKHQKQALTFMLRREEGWKPGDAWPDIWETADSSHARHYINRITKQHQSEPPQQCHGGIIADPMGLGKTLTMIALAANDFAAVTEDRIGWKQSDDLIPVEATLIIVPQPLLSTWEGQLTEHVAADQVRFRRHHGKSRLKSVKDLESINIVLTTYHTLSADWNIHNADSESQIMFSVHWKRIILDEAHLVRNVRTRMSRAIHKLESTCRWAVTGTPIQNNISDLAALLKFIRAYPYDDLKLFDNDISRMWKAGEDEEAVQRLKRLSRCLILRRAKNTIDLPPRRDVKCPVDFSRAERSLYESIRQQAILKIDDALRHDLEISRSGAYVNFLQQIESMRLVCNLGLHYHNRHDNASSRAPTDWAATAQHAFNSHREMNMIVCSQCSSSLEMTESLVDDTLFEDSPLFSRCLKYACAECSHKLRITGFNMACDHNPRCPVAPVSVSTSALEETFSQSNPKDKRADRSSFLGNLPSKVEILVSDLKALPFGVKSIVFSTWRLTLDVVETGLNQAGIQCVRFDGKVPQTQRQPVLNRFKTDPSVRVMLLTLQCGAVGLTLTEASRAYLMEPHWNPTIEDQALARIHRIGQKREVTTIRFYIRDSFEERVMEVQESKKNLAGVLLSGHDGGQADDSLGALQRLRSLL</sequence>
<feature type="compositionally biased region" description="Basic residues" evidence="4">
    <location>
        <begin position="1"/>
        <end position="12"/>
    </location>
</feature>
<keyword evidence="3" id="KW-0067">ATP-binding</keyword>
<dbReference type="SMART" id="SM00490">
    <property type="entry name" value="HELICc"/>
    <property type="match status" value="1"/>
</dbReference>
<name>A0A6A6RUR9_9PLEO</name>
<dbReference type="EMBL" id="MU006790">
    <property type="protein sequence ID" value="KAF2638471.1"/>
    <property type="molecule type" value="Genomic_DNA"/>
</dbReference>
<keyword evidence="8" id="KW-1185">Reference proteome</keyword>
<dbReference type="Gene3D" id="3.40.50.300">
    <property type="entry name" value="P-loop containing nucleotide triphosphate hydrolases"/>
    <property type="match status" value="1"/>
</dbReference>
<evidence type="ECO:0000256" key="2">
    <source>
        <dbReference type="ARBA" id="ARBA00022801"/>
    </source>
</evidence>
<dbReference type="PROSITE" id="PS51194">
    <property type="entry name" value="HELICASE_CTER"/>
    <property type="match status" value="1"/>
</dbReference>
<dbReference type="PROSITE" id="PS51192">
    <property type="entry name" value="HELICASE_ATP_BIND_1"/>
    <property type="match status" value="1"/>
</dbReference>
<dbReference type="InterPro" id="IPR001650">
    <property type="entry name" value="Helicase_C-like"/>
</dbReference>
<keyword evidence="2" id="KW-0378">Hydrolase</keyword>
<evidence type="ECO:0000259" key="5">
    <source>
        <dbReference type="PROSITE" id="PS51192"/>
    </source>
</evidence>
<dbReference type="InterPro" id="IPR000330">
    <property type="entry name" value="SNF2_N"/>
</dbReference>
<reference evidence="7" key="1">
    <citation type="journal article" date="2020" name="Stud. Mycol.">
        <title>101 Dothideomycetes genomes: a test case for predicting lifestyles and emergence of pathogens.</title>
        <authorList>
            <person name="Haridas S."/>
            <person name="Albert R."/>
            <person name="Binder M."/>
            <person name="Bloem J."/>
            <person name="Labutti K."/>
            <person name="Salamov A."/>
            <person name="Andreopoulos B."/>
            <person name="Baker S."/>
            <person name="Barry K."/>
            <person name="Bills G."/>
            <person name="Bluhm B."/>
            <person name="Cannon C."/>
            <person name="Castanera R."/>
            <person name="Culley D."/>
            <person name="Daum C."/>
            <person name="Ezra D."/>
            <person name="Gonzalez J."/>
            <person name="Henrissat B."/>
            <person name="Kuo A."/>
            <person name="Liang C."/>
            <person name="Lipzen A."/>
            <person name="Lutzoni F."/>
            <person name="Magnuson J."/>
            <person name="Mondo S."/>
            <person name="Nolan M."/>
            <person name="Ohm R."/>
            <person name="Pangilinan J."/>
            <person name="Park H.-J."/>
            <person name="Ramirez L."/>
            <person name="Alfaro M."/>
            <person name="Sun H."/>
            <person name="Tritt A."/>
            <person name="Yoshinaga Y."/>
            <person name="Zwiers L.-H."/>
            <person name="Turgeon B."/>
            <person name="Goodwin S."/>
            <person name="Spatafora J."/>
            <person name="Crous P."/>
            <person name="Grigoriev I."/>
        </authorList>
    </citation>
    <scope>NUCLEOTIDE SEQUENCE</scope>
    <source>
        <strain evidence="7">CBS 473.64</strain>
    </source>
</reference>
<dbReference type="SMART" id="SM00487">
    <property type="entry name" value="DEXDc"/>
    <property type="match status" value="1"/>
</dbReference>
<evidence type="ECO:0000256" key="4">
    <source>
        <dbReference type="SAM" id="MobiDB-lite"/>
    </source>
</evidence>
<evidence type="ECO:0000256" key="1">
    <source>
        <dbReference type="ARBA" id="ARBA00022741"/>
    </source>
</evidence>
<feature type="region of interest" description="Disordered" evidence="4">
    <location>
        <begin position="1"/>
        <end position="33"/>
    </location>
</feature>
<gene>
    <name evidence="7" type="ORF">P280DRAFT_551575</name>
</gene>
<dbReference type="GO" id="GO:0008094">
    <property type="term" value="F:ATP-dependent activity, acting on DNA"/>
    <property type="evidence" value="ECO:0007669"/>
    <property type="project" value="TreeGrafter"/>
</dbReference>
<dbReference type="SUPFAM" id="SSF52540">
    <property type="entry name" value="P-loop containing nucleoside triphosphate hydrolases"/>
    <property type="match status" value="2"/>
</dbReference>
<dbReference type="Pfam" id="PF00176">
    <property type="entry name" value="SNF2-rel_dom"/>
    <property type="match status" value="1"/>
</dbReference>
<evidence type="ECO:0000313" key="7">
    <source>
        <dbReference type="EMBL" id="KAF2638471.1"/>
    </source>
</evidence>
<dbReference type="InterPro" id="IPR050628">
    <property type="entry name" value="SNF2_RAD54_helicase_TF"/>
</dbReference>